<keyword evidence="1" id="KW-0378">Hydrolase</keyword>
<evidence type="ECO:0000256" key="1">
    <source>
        <dbReference type="ARBA" id="ARBA00022801"/>
    </source>
</evidence>
<dbReference type="GO" id="GO:0047631">
    <property type="term" value="F:ADP-ribose diphosphatase activity"/>
    <property type="evidence" value="ECO:0007669"/>
    <property type="project" value="TreeGrafter"/>
</dbReference>
<dbReference type="GO" id="GO:0019693">
    <property type="term" value="P:ribose phosphate metabolic process"/>
    <property type="evidence" value="ECO:0007669"/>
    <property type="project" value="TreeGrafter"/>
</dbReference>
<dbReference type="GO" id="GO:0006753">
    <property type="term" value="P:nucleoside phosphate metabolic process"/>
    <property type="evidence" value="ECO:0007669"/>
    <property type="project" value="TreeGrafter"/>
</dbReference>
<dbReference type="HOGENOM" id="CLU_062658_0_0_1"/>
<organism evidence="3 4">
    <name type="scientific">Pseudozyma hubeiensis (strain SY62)</name>
    <name type="common">Yeast</name>
    <dbReference type="NCBI Taxonomy" id="1305764"/>
    <lineage>
        <taxon>Eukaryota</taxon>
        <taxon>Fungi</taxon>
        <taxon>Dikarya</taxon>
        <taxon>Basidiomycota</taxon>
        <taxon>Ustilaginomycotina</taxon>
        <taxon>Ustilaginomycetes</taxon>
        <taxon>Ustilaginales</taxon>
        <taxon>Ustilaginaceae</taxon>
        <taxon>Pseudozyma</taxon>
    </lineage>
</organism>
<name>R9P4A7_PSEHS</name>
<dbReference type="Gene3D" id="3.90.79.10">
    <property type="entry name" value="Nucleoside Triphosphate Pyrophosphohydrolase"/>
    <property type="match status" value="1"/>
</dbReference>
<dbReference type="GO" id="GO:0005634">
    <property type="term" value="C:nucleus"/>
    <property type="evidence" value="ECO:0007669"/>
    <property type="project" value="TreeGrafter"/>
</dbReference>
<evidence type="ECO:0000259" key="2">
    <source>
        <dbReference type="PROSITE" id="PS51462"/>
    </source>
</evidence>
<feature type="domain" description="Nudix hydrolase" evidence="2">
    <location>
        <begin position="109"/>
        <end position="258"/>
    </location>
</feature>
<dbReference type="PANTHER" id="PTHR11839:SF1">
    <property type="entry name" value="ADP-SUGAR PYROPHOSPHATASE"/>
    <property type="match status" value="1"/>
</dbReference>
<dbReference type="CDD" id="cd18888">
    <property type="entry name" value="NUDIX_ADPRase_Nudt5"/>
    <property type="match status" value="1"/>
</dbReference>
<dbReference type="Pfam" id="PF00293">
    <property type="entry name" value="NUDIX"/>
    <property type="match status" value="1"/>
</dbReference>
<sequence length="275" mass="29826">MSARSVLKSTRALHLLAGTASRVPPRSCAPVFRTSLTAHDFCTSQTSHSTKAFTANESSKMSSQSAKVLKVKPLEDSEAKWVGLRAIEWVDPTGKQRKWESADRKTRKGDVDAVAIMTIIHRPSSEPHLLLISQYRPPVGKSCIEMPAGLIDAGEEGDEGTNRAALRELEEETGYGTDKEGGKVKIEETTPTMHNDPGLTGANMKLVVVNIELSDDAAEPVAKPEEGEFIEKYLVPVKGLYQSLKDFQSKGFAVDARLAHLAIGLEVGSGKMGRL</sequence>
<dbReference type="InterPro" id="IPR015797">
    <property type="entry name" value="NUDIX_hydrolase-like_dom_sf"/>
</dbReference>
<dbReference type="AlphaFoldDB" id="R9P4A7"/>
<dbReference type="FunFam" id="3.90.79.10:FF:000016">
    <property type="entry name" value="ADP-sugar pyrophosphatase isoform X1"/>
    <property type="match status" value="1"/>
</dbReference>
<dbReference type="OrthoDB" id="10249920at2759"/>
<dbReference type="RefSeq" id="XP_012189778.1">
    <property type="nucleotide sequence ID" value="XM_012334388.1"/>
</dbReference>
<dbReference type="PROSITE" id="PS51462">
    <property type="entry name" value="NUDIX"/>
    <property type="match status" value="1"/>
</dbReference>
<dbReference type="STRING" id="1305764.R9P4A7"/>
<proteinExistence type="predicted"/>
<dbReference type="eggNOG" id="KOG3041">
    <property type="taxonomic scope" value="Eukaryota"/>
</dbReference>
<accession>R9P4A7</accession>
<dbReference type="SUPFAM" id="SSF55811">
    <property type="entry name" value="Nudix"/>
    <property type="match status" value="1"/>
</dbReference>
<keyword evidence="4" id="KW-1185">Reference proteome</keyword>
<dbReference type="Proteomes" id="UP000014071">
    <property type="component" value="Unassembled WGS sequence"/>
</dbReference>
<dbReference type="PANTHER" id="PTHR11839">
    <property type="entry name" value="UDP/ADP-SUGAR PYROPHOSPHATASE"/>
    <property type="match status" value="1"/>
</dbReference>
<evidence type="ECO:0000313" key="3">
    <source>
        <dbReference type="EMBL" id="GAC96191.1"/>
    </source>
</evidence>
<dbReference type="InterPro" id="IPR000086">
    <property type="entry name" value="NUDIX_hydrolase_dom"/>
</dbReference>
<gene>
    <name evidence="3" type="ORF">PHSY_003771</name>
</gene>
<reference evidence="4" key="1">
    <citation type="journal article" date="2013" name="Genome Announc.">
        <title>Draft genome sequence of the basidiomycetous yeast-like fungus Pseudozyma hubeiensis SY62, which produces an abundant amount of the biosurfactant mannosylerythritol lipids.</title>
        <authorList>
            <person name="Konishi M."/>
            <person name="Hatada Y."/>
            <person name="Horiuchi J."/>
        </authorList>
    </citation>
    <scope>NUCLEOTIDE SEQUENCE [LARGE SCALE GENOMIC DNA]</scope>
    <source>
        <strain evidence="4">SY62</strain>
    </source>
</reference>
<dbReference type="GeneID" id="24109057"/>
<dbReference type="EMBL" id="DF238801">
    <property type="protein sequence ID" value="GAC96191.1"/>
    <property type="molecule type" value="Genomic_DNA"/>
</dbReference>
<protein>
    <submittedName>
        <fullName evidence="3">ADP-ribose pyrophosphatase</fullName>
    </submittedName>
</protein>
<evidence type="ECO:0000313" key="4">
    <source>
        <dbReference type="Proteomes" id="UP000014071"/>
    </source>
</evidence>